<accession>A9VBB0</accession>
<gene>
    <name evidence="2" type="ORF">MONBRDRAFT_29513</name>
</gene>
<dbReference type="AlphaFoldDB" id="A9VBB0"/>
<dbReference type="EMBL" id="CH991576">
    <property type="protein sequence ID" value="EDQ85156.1"/>
    <property type="molecule type" value="Genomic_DNA"/>
</dbReference>
<evidence type="ECO:0008006" key="4">
    <source>
        <dbReference type="Google" id="ProtNLM"/>
    </source>
</evidence>
<protein>
    <recommendedName>
        <fullName evidence="4">Pherophorin domain-containing protein</fullName>
    </recommendedName>
</protein>
<keyword evidence="3" id="KW-1185">Reference proteome</keyword>
<sequence length="369" mass="38769">MAWVDSMSVAIRRPLLAFALLLALHHGFMGSSGPVAMGADASPNNALRNCTSEYTPIISNIIDGKYSSATTCNAILNLTNCIVDAIEQNSTDADAMRLAQVLVMDVGTSNECSEALAIMWAIFDPYAKLDINATLVVPDLAYNPVTGYTMCSALDMDGNTYTLAKATGLDNSPYAGVTGKLASCSDSSNCVGIFRASPCLPQTCGIDLDGNSSLCQRGQVSSSYLVGLEADLSLGDFGKGTWLRTMDGSLQISYTQQHETLSIPFSSTFLSSLAMGLGLDPAVFSEVVSNIASLWTITRLRLTCDPGNYGPAMFEPIANPQIDGVIVSQVLTIKHGCACADAHPAFCEATPISVSNALASCHVCVPVSA</sequence>
<dbReference type="GeneID" id="5895280"/>
<evidence type="ECO:0000256" key="1">
    <source>
        <dbReference type="SAM" id="SignalP"/>
    </source>
</evidence>
<feature type="chain" id="PRO_5002745321" description="Pherophorin domain-containing protein" evidence="1">
    <location>
        <begin position="31"/>
        <end position="369"/>
    </location>
</feature>
<feature type="signal peptide" evidence="1">
    <location>
        <begin position="1"/>
        <end position="30"/>
    </location>
</feature>
<organism evidence="2 3">
    <name type="scientific">Monosiga brevicollis</name>
    <name type="common">Choanoflagellate</name>
    <dbReference type="NCBI Taxonomy" id="81824"/>
    <lineage>
        <taxon>Eukaryota</taxon>
        <taxon>Choanoflagellata</taxon>
        <taxon>Craspedida</taxon>
        <taxon>Salpingoecidae</taxon>
        <taxon>Monosiga</taxon>
    </lineage>
</organism>
<reference evidence="2 3" key="1">
    <citation type="journal article" date="2008" name="Nature">
        <title>The genome of the choanoflagellate Monosiga brevicollis and the origin of metazoans.</title>
        <authorList>
            <consortium name="JGI Sequencing"/>
            <person name="King N."/>
            <person name="Westbrook M.J."/>
            <person name="Young S.L."/>
            <person name="Kuo A."/>
            <person name="Abedin M."/>
            <person name="Chapman J."/>
            <person name="Fairclough S."/>
            <person name="Hellsten U."/>
            <person name="Isogai Y."/>
            <person name="Letunic I."/>
            <person name="Marr M."/>
            <person name="Pincus D."/>
            <person name="Putnam N."/>
            <person name="Rokas A."/>
            <person name="Wright K.J."/>
            <person name="Zuzow R."/>
            <person name="Dirks W."/>
            <person name="Good M."/>
            <person name="Goodstein D."/>
            <person name="Lemons D."/>
            <person name="Li W."/>
            <person name="Lyons J.B."/>
            <person name="Morris A."/>
            <person name="Nichols S."/>
            <person name="Richter D.J."/>
            <person name="Salamov A."/>
            <person name="Bork P."/>
            <person name="Lim W.A."/>
            <person name="Manning G."/>
            <person name="Miller W.T."/>
            <person name="McGinnis W."/>
            <person name="Shapiro H."/>
            <person name="Tjian R."/>
            <person name="Grigoriev I.V."/>
            <person name="Rokhsar D."/>
        </authorList>
    </citation>
    <scope>NUCLEOTIDE SEQUENCE [LARGE SCALE GENOMIC DNA]</scope>
    <source>
        <strain evidence="3">MX1 / ATCC 50154</strain>
    </source>
</reference>
<dbReference type="InParanoid" id="A9VBB0"/>
<evidence type="ECO:0000313" key="2">
    <source>
        <dbReference type="EMBL" id="EDQ85156.1"/>
    </source>
</evidence>
<keyword evidence="1" id="KW-0732">Signal</keyword>
<dbReference type="RefSeq" id="XP_001749981.1">
    <property type="nucleotide sequence ID" value="XM_001749929.1"/>
</dbReference>
<proteinExistence type="predicted"/>
<dbReference type="Proteomes" id="UP000001357">
    <property type="component" value="Unassembled WGS sequence"/>
</dbReference>
<dbReference type="KEGG" id="mbr:MONBRDRAFT_29513"/>
<evidence type="ECO:0000313" key="3">
    <source>
        <dbReference type="Proteomes" id="UP000001357"/>
    </source>
</evidence>
<name>A9VBB0_MONBE</name>